<dbReference type="InterPro" id="IPR005172">
    <property type="entry name" value="CRC"/>
</dbReference>
<feature type="region of interest" description="Disordered" evidence="4">
    <location>
        <begin position="24"/>
        <end position="96"/>
    </location>
</feature>
<feature type="compositionally biased region" description="Low complexity" evidence="4">
    <location>
        <begin position="26"/>
        <end position="35"/>
    </location>
</feature>
<dbReference type="GO" id="GO:0003723">
    <property type="term" value="F:RNA binding"/>
    <property type="evidence" value="ECO:0007669"/>
    <property type="project" value="InterPro"/>
</dbReference>
<evidence type="ECO:0000256" key="1">
    <source>
        <dbReference type="ARBA" id="ARBA00022737"/>
    </source>
</evidence>
<protein>
    <recommendedName>
        <fullName evidence="5">CRC domain-containing protein</fullName>
    </recommendedName>
</protein>
<evidence type="ECO:0000313" key="6">
    <source>
        <dbReference type="EMBL" id="TVU35037.1"/>
    </source>
</evidence>
<dbReference type="Pfam" id="PF13041">
    <property type="entry name" value="PPR_2"/>
    <property type="match status" value="1"/>
</dbReference>
<evidence type="ECO:0000256" key="4">
    <source>
        <dbReference type="SAM" id="MobiDB-lite"/>
    </source>
</evidence>
<feature type="domain" description="CRC" evidence="5">
    <location>
        <begin position="97"/>
        <end position="119"/>
    </location>
</feature>
<keyword evidence="2" id="KW-0809">Transit peptide</keyword>
<sequence length="446" mass="48445">MNLISKRERESELEGKSTNLVALSKSAIPSAANARRSSRPPCRPTSDAGPPPRPIWRRTTRSRRGSPRPPVAVPLRPESPKSRAKLYEGKDGTPTKKKCCNCRNSRCLKLYCECFASGTKKPAKGRRTHSSVQFEPSRSTMDPHPRSPEYNSLLLAGPRLGPLKQAHARLVVAGHSGSLPLTTKLATLAIAAGAASYAHLIAATHPAPDSFLFCSLTRAAAHRGRPLVALAFYRCLLAAALPFSSFAFTAVAKACADLSALRTGMAVHAHAVLLGFGSDRFMQTALVVLYSKCGQLAVARKLFDAIRDRSVVAWNAMISGYEQNGLAQRAIEVYKEMQVAGEAPDSATFVATLAACAQAGALDLGREVERHIVSERMDITVFLGAALVNMYARCGLVNKARNWFEMLQERNVVTWTSMIAGYGMHGYGHEAIELYHLMRREGTATK</sequence>
<dbReference type="EMBL" id="RWGY01000009">
    <property type="protein sequence ID" value="TVU35037.1"/>
    <property type="molecule type" value="Genomic_DNA"/>
</dbReference>
<evidence type="ECO:0000256" key="2">
    <source>
        <dbReference type="ARBA" id="ARBA00022946"/>
    </source>
</evidence>
<dbReference type="AlphaFoldDB" id="A0A5J9VHS1"/>
<feature type="repeat" description="PPR" evidence="3">
    <location>
        <begin position="411"/>
        <end position="445"/>
    </location>
</feature>
<dbReference type="InterPro" id="IPR011990">
    <property type="entry name" value="TPR-like_helical_dom_sf"/>
</dbReference>
<feature type="non-terminal residue" evidence="6">
    <location>
        <position position="1"/>
    </location>
</feature>
<feature type="region of interest" description="Disordered" evidence="4">
    <location>
        <begin position="120"/>
        <end position="146"/>
    </location>
</feature>
<comment type="caution">
    <text evidence="6">The sequence shown here is derived from an EMBL/GenBank/DDBJ whole genome shotgun (WGS) entry which is preliminary data.</text>
</comment>
<accession>A0A5J9VHS1</accession>
<evidence type="ECO:0000313" key="7">
    <source>
        <dbReference type="Proteomes" id="UP000324897"/>
    </source>
</evidence>
<reference evidence="6 7" key="1">
    <citation type="journal article" date="2019" name="Sci. Rep.">
        <title>A high-quality genome of Eragrostis curvula grass provides insights into Poaceae evolution and supports new strategies to enhance forage quality.</title>
        <authorList>
            <person name="Carballo J."/>
            <person name="Santos B.A.C.M."/>
            <person name="Zappacosta D."/>
            <person name="Garbus I."/>
            <person name="Selva J.P."/>
            <person name="Gallo C.A."/>
            <person name="Diaz A."/>
            <person name="Albertini E."/>
            <person name="Caccamo M."/>
            <person name="Echenique V."/>
        </authorList>
    </citation>
    <scope>NUCLEOTIDE SEQUENCE [LARGE SCALE GENOMIC DNA]</scope>
    <source>
        <strain evidence="7">cv. Victoria</strain>
        <tissue evidence="6">Leaf</tissue>
    </source>
</reference>
<dbReference type="PANTHER" id="PTHR24015:SF46">
    <property type="entry name" value="OS12G0181900 PROTEIN"/>
    <property type="match status" value="1"/>
</dbReference>
<keyword evidence="1" id="KW-0677">Repeat</keyword>
<dbReference type="Gramene" id="TVU35037">
    <property type="protein sequence ID" value="TVU35037"/>
    <property type="gene ID" value="EJB05_16904"/>
</dbReference>
<dbReference type="Pfam" id="PF03638">
    <property type="entry name" value="TCR"/>
    <property type="match status" value="1"/>
</dbReference>
<dbReference type="FunFam" id="1.25.40.10:FF:001398">
    <property type="entry name" value="Pentatricopeptide repeat-containing protein"/>
    <property type="match status" value="1"/>
</dbReference>
<feature type="compositionally biased region" description="Basic and acidic residues" evidence="4">
    <location>
        <begin position="78"/>
        <end position="94"/>
    </location>
</feature>
<feature type="compositionally biased region" description="Polar residues" evidence="4">
    <location>
        <begin position="130"/>
        <end position="140"/>
    </location>
</feature>
<feature type="compositionally biased region" description="Basic residues" evidence="4">
    <location>
        <begin position="55"/>
        <end position="66"/>
    </location>
</feature>
<dbReference type="Proteomes" id="UP000324897">
    <property type="component" value="Unassembled WGS sequence"/>
</dbReference>
<dbReference type="OrthoDB" id="185373at2759"/>
<dbReference type="PANTHER" id="PTHR24015">
    <property type="entry name" value="OS07G0578800 PROTEIN-RELATED"/>
    <property type="match status" value="1"/>
</dbReference>
<dbReference type="NCBIfam" id="TIGR00756">
    <property type="entry name" value="PPR"/>
    <property type="match status" value="2"/>
</dbReference>
<organism evidence="6 7">
    <name type="scientific">Eragrostis curvula</name>
    <name type="common">weeping love grass</name>
    <dbReference type="NCBI Taxonomy" id="38414"/>
    <lineage>
        <taxon>Eukaryota</taxon>
        <taxon>Viridiplantae</taxon>
        <taxon>Streptophyta</taxon>
        <taxon>Embryophyta</taxon>
        <taxon>Tracheophyta</taxon>
        <taxon>Spermatophyta</taxon>
        <taxon>Magnoliopsida</taxon>
        <taxon>Liliopsida</taxon>
        <taxon>Poales</taxon>
        <taxon>Poaceae</taxon>
        <taxon>PACMAD clade</taxon>
        <taxon>Chloridoideae</taxon>
        <taxon>Eragrostideae</taxon>
        <taxon>Eragrostidinae</taxon>
        <taxon>Eragrostis</taxon>
    </lineage>
</organism>
<dbReference type="Gene3D" id="1.25.40.10">
    <property type="entry name" value="Tetratricopeptide repeat domain"/>
    <property type="match status" value="2"/>
</dbReference>
<dbReference type="PROSITE" id="PS51375">
    <property type="entry name" value="PPR"/>
    <property type="match status" value="2"/>
</dbReference>
<dbReference type="InterPro" id="IPR002885">
    <property type="entry name" value="PPR_rpt"/>
</dbReference>
<dbReference type="GO" id="GO:0009451">
    <property type="term" value="P:RNA modification"/>
    <property type="evidence" value="ECO:0007669"/>
    <property type="project" value="InterPro"/>
</dbReference>
<proteinExistence type="predicted"/>
<evidence type="ECO:0000256" key="3">
    <source>
        <dbReference type="PROSITE-ProRule" id="PRU00708"/>
    </source>
</evidence>
<feature type="repeat" description="PPR" evidence="3">
    <location>
        <begin position="310"/>
        <end position="344"/>
    </location>
</feature>
<evidence type="ECO:0000259" key="5">
    <source>
        <dbReference type="Pfam" id="PF03638"/>
    </source>
</evidence>
<dbReference type="InterPro" id="IPR046960">
    <property type="entry name" value="PPR_At4g14850-like_plant"/>
</dbReference>
<gene>
    <name evidence="6" type="ORF">EJB05_16904</name>
</gene>
<keyword evidence="7" id="KW-1185">Reference proteome</keyword>
<name>A0A5J9VHS1_9POAL</name>
<dbReference type="Pfam" id="PF01535">
    <property type="entry name" value="PPR"/>
    <property type="match status" value="2"/>
</dbReference>